<dbReference type="Proteomes" id="UP000557193">
    <property type="component" value="Unassembled WGS sequence"/>
</dbReference>
<proteinExistence type="predicted"/>
<dbReference type="FunFam" id="3.20.20.450:FF:000001">
    <property type="entry name" value="Cyclic di-GMP phosphodiesterase yahA"/>
    <property type="match status" value="1"/>
</dbReference>
<dbReference type="InterPro" id="IPR029787">
    <property type="entry name" value="Nucleotide_cyclase"/>
</dbReference>
<feature type="transmembrane region" description="Helical" evidence="3">
    <location>
        <begin position="194"/>
        <end position="213"/>
    </location>
</feature>
<feature type="transmembrane region" description="Helical" evidence="3">
    <location>
        <begin position="156"/>
        <end position="174"/>
    </location>
</feature>
<name>A0A7X0BVM4_9PSED</name>
<reference evidence="6 7" key="1">
    <citation type="submission" date="2020-08" db="EMBL/GenBank/DDBJ databases">
        <title>Functional genomics of gut bacteria from endangered species of beetles.</title>
        <authorList>
            <person name="Carlos-Shanley C."/>
        </authorList>
    </citation>
    <scope>NUCLEOTIDE SEQUENCE [LARGE SCALE GENOMIC DNA]</scope>
    <source>
        <strain evidence="6 7">S00202</strain>
    </source>
</reference>
<dbReference type="RefSeq" id="WP_184683058.1">
    <property type="nucleotide sequence ID" value="NZ_JACHLL010000003.1"/>
</dbReference>
<accession>A0A7X0BVM4</accession>
<feature type="domain" description="GGDEF" evidence="5">
    <location>
        <begin position="328"/>
        <end position="461"/>
    </location>
</feature>
<keyword evidence="3" id="KW-0812">Transmembrane</keyword>
<dbReference type="Gene3D" id="3.30.70.270">
    <property type="match status" value="1"/>
</dbReference>
<evidence type="ECO:0000256" key="2">
    <source>
        <dbReference type="ARBA" id="ARBA00022636"/>
    </source>
</evidence>
<dbReference type="Pfam" id="PF00563">
    <property type="entry name" value="EAL"/>
    <property type="match status" value="1"/>
</dbReference>
<dbReference type="InterPro" id="IPR052155">
    <property type="entry name" value="Biofilm_reg_signaling"/>
</dbReference>
<dbReference type="Pfam" id="PF00990">
    <property type="entry name" value="GGDEF"/>
    <property type="match status" value="1"/>
</dbReference>
<dbReference type="EMBL" id="JACHLL010000003">
    <property type="protein sequence ID" value="MBB6341939.1"/>
    <property type="molecule type" value="Genomic_DNA"/>
</dbReference>
<organism evidence="6 7">
    <name type="scientific">Pseudomonas fluvialis</name>
    <dbReference type="NCBI Taxonomy" id="1793966"/>
    <lineage>
        <taxon>Bacteria</taxon>
        <taxon>Pseudomonadati</taxon>
        <taxon>Pseudomonadota</taxon>
        <taxon>Gammaproteobacteria</taxon>
        <taxon>Pseudomonadales</taxon>
        <taxon>Pseudomonadaceae</taxon>
        <taxon>Pseudomonas</taxon>
    </lineage>
</organism>
<dbReference type="SUPFAM" id="SSF141868">
    <property type="entry name" value="EAL domain-like"/>
    <property type="match status" value="1"/>
</dbReference>
<dbReference type="NCBIfam" id="TIGR00254">
    <property type="entry name" value="GGDEF"/>
    <property type="match status" value="1"/>
</dbReference>
<dbReference type="InterPro" id="IPR033425">
    <property type="entry name" value="MASE3"/>
</dbReference>
<feature type="transmembrane region" description="Helical" evidence="3">
    <location>
        <begin position="51"/>
        <end position="74"/>
    </location>
</feature>
<evidence type="ECO:0000256" key="3">
    <source>
        <dbReference type="SAM" id="Phobius"/>
    </source>
</evidence>
<dbReference type="AlphaFoldDB" id="A0A7X0BVM4"/>
<dbReference type="InterPro" id="IPR000160">
    <property type="entry name" value="GGDEF_dom"/>
</dbReference>
<dbReference type="CDD" id="cd01949">
    <property type="entry name" value="GGDEF"/>
    <property type="match status" value="1"/>
</dbReference>
<feature type="transmembrane region" description="Helical" evidence="3">
    <location>
        <begin position="125"/>
        <end position="144"/>
    </location>
</feature>
<evidence type="ECO:0000259" key="4">
    <source>
        <dbReference type="PROSITE" id="PS50883"/>
    </source>
</evidence>
<feature type="domain" description="EAL" evidence="4">
    <location>
        <begin position="470"/>
        <end position="724"/>
    </location>
</feature>
<dbReference type="Pfam" id="PF17159">
    <property type="entry name" value="MASE3"/>
    <property type="match status" value="1"/>
</dbReference>
<evidence type="ECO:0000313" key="6">
    <source>
        <dbReference type="EMBL" id="MBB6341939.1"/>
    </source>
</evidence>
<evidence type="ECO:0000313" key="7">
    <source>
        <dbReference type="Proteomes" id="UP000557193"/>
    </source>
</evidence>
<dbReference type="CDD" id="cd01948">
    <property type="entry name" value="EAL"/>
    <property type="match status" value="1"/>
</dbReference>
<dbReference type="PROSITE" id="PS50883">
    <property type="entry name" value="EAL"/>
    <property type="match status" value="1"/>
</dbReference>
<dbReference type="PROSITE" id="PS50887">
    <property type="entry name" value="GGDEF"/>
    <property type="match status" value="1"/>
</dbReference>
<dbReference type="EC" id="3.1.4.52" evidence="1"/>
<dbReference type="SUPFAM" id="SSF55073">
    <property type="entry name" value="Nucleotide cyclase"/>
    <property type="match status" value="1"/>
</dbReference>
<dbReference type="SMART" id="SM00267">
    <property type="entry name" value="GGDEF"/>
    <property type="match status" value="1"/>
</dbReference>
<dbReference type="Gene3D" id="3.20.20.450">
    <property type="entry name" value="EAL domain"/>
    <property type="match status" value="1"/>
</dbReference>
<keyword evidence="3" id="KW-1133">Transmembrane helix</keyword>
<dbReference type="InterPro" id="IPR035919">
    <property type="entry name" value="EAL_sf"/>
</dbReference>
<keyword evidence="2" id="KW-0973">c-di-GMP</keyword>
<evidence type="ECO:0000259" key="5">
    <source>
        <dbReference type="PROSITE" id="PS50887"/>
    </source>
</evidence>
<protein>
    <recommendedName>
        <fullName evidence="1">cyclic-guanylate-specific phosphodiesterase</fullName>
        <ecNumber evidence="1">3.1.4.52</ecNumber>
    </recommendedName>
</protein>
<feature type="transmembrane region" description="Helical" evidence="3">
    <location>
        <begin position="248"/>
        <end position="269"/>
    </location>
</feature>
<evidence type="ECO:0000256" key="1">
    <source>
        <dbReference type="ARBA" id="ARBA00012282"/>
    </source>
</evidence>
<dbReference type="InterPro" id="IPR043128">
    <property type="entry name" value="Rev_trsase/Diguanyl_cyclase"/>
</dbReference>
<feature type="transmembrane region" description="Helical" evidence="3">
    <location>
        <begin position="86"/>
        <end position="105"/>
    </location>
</feature>
<feature type="transmembrane region" description="Helical" evidence="3">
    <location>
        <begin position="21"/>
        <end position="39"/>
    </location>
</feature>
<dbReference type="PANTHER" id="PTHR44757:SF2">
    <property type="entry name" value="BIOFILM ARCHITECTURE MAINTENANCE PROTEIN MBAA"/>
    <property type="match status" value="1"/>
</dbReference>
<sequence>MPEQTRTAAPVTSLPPLSPGAGLLLAGLTLLLLAIWLLPESNALKQSAIWFPTWVHSTTELVAVVIAILVFSVTWHSYRAEQAGNLTVLACGYLAVGLLDSAHLLSYRGMPDFITPASPEKAIDFWLAARLIAALSLLIVSLRHWQPLRQASSRPLLLGGALALVGLILYMRLWHPQVFPRTFIEGQGLTAVKIATEWLIIGLLICAALALSLRHHRRPFDVQTLLLAVGISILSELCFTAYRNVHDIYSLIGNLYKVLAYLLIYRVVFVSSVEEPYRQLAAEISERHAAEAKAETLAFYDTLTGLPNLELLRDRTEQALAASQRSGKAVALLIMDVDDFKTINDSLGHSYGDELLRAIAARLHGLLRSNDTLCRQSGDEFAILLPEQDSSEPAGYLAEKIMRNFKEPFSLFGHSLSVSVSLGVAVAPNDGKDFEALLRNAETAMYQAKQQGRQTWCYFDQAMNRQALEVLTLVNDLRQALEREQMRLYYQPQVDLRSGRLLGVEALVRWQHAERGLVSPAQFIPLAEETRLIVPIGHWILQEACRQAMLWKRAGLDIPQVAVNISAVQLQHGNLEQSVLQALASSQLPAAMLELEITESSLIDKTDQVLDTLKRLKALGVRLSIDDFGTGYSSLAYLRTLAVDKLKIDQSFVRDLPYSADSRAIVTAIVHMAQSLGLTTIAEGVEEQAIARTLCELDCHEAQGYLYARPLPADQLSELAAAWRAEDWAIA</sequence>
<dbReference type="GO" id="GO:0071111">
    <property type="term" value="F:cyclic-guanylate-specific phosphodiesterase activity"/>
    <property type="evidence" value="ECO:0007669"/>
    <property type="project" value="UniProtKB-EC"/>
</dbReference>
<keyword evidence="3" id="KW-0472">Membrane</keyword>
<gene>
    <name evidence="6" type="ORF">HNP49_002107</name>
</gene>
<dbReference type="InterPro" id="IPR001633">
    <property type="entry name" value="EAL_dom"/>
</dbReference>
<comment type="caution">
    <text evidence="6">The sequence shown here is derived from an EMBL/GenBank/DDBJ whole genome shotgun (WGS) entry which is preliminary data.</text>
</comment>
<keyword evidence="7" id="KW-1185">Reference proteome</keyword>
<dbReference type="PANTHER" id="PTHR44757">
    <property type="entry name" value="DIGUANYLATE CYCLASE DGCP"/>
    <property type="match status" value="1"/>
</dbReference>
<dbReference type="SMART" id="SM00052">
    <property type="entry name" value="EAL"/>
    <property type="match status" value="1"/>
</dbReference>